<dbReference type="Proteomes" id="UP000247781">
    <property type="component" value="Unassembled WGS sequence"/>
</dbReference>
<feature type="chain" id="PRO_5016270243" description="Intersectin-EH binding protein Ibp1" evidence="1">
    <location>
        <begin position="27"/>
        <end position="76"/>
    </location>
</feature>
<dbReference type="AlphaFoldDB" id="A0A318HLV6"/>
<sequence>MRTRSRVASLVATGATLGMLCTPAAAADPANTVCEPGQIVINGQCGTPPSSASYAPAPDVIAPAAAPTTLPGTHHH</sequence>
<evidence type="ECO:0000256" key="1">
    <source>
        <dbReference type="SAM" id="SignalP"/>
    </source>
</evidence>
<name>A0A318HLV6_9MYCO</name>
<feature type="signal peptide" evidence="1">
    <location>
        <begin position="1"/>
        <end position="26"/>
    </location>
</feature>
<accession>A0A318HLV6</accession>
<protein>
    <recommendedName>
        <fullName evidence="4">Intersectin-EH binding protein Ibp1</fullName>
    </recommendedName>
</protein>
<reference evidence="2 3" key="2">
    <citation type="submission" date="2018-06" db="EMBL/GenBank/DDBJ databases">
        <title>Sequencing of bacterial isolates from soil warming experiment in Harvard Forest, Massachusetts, USA.</title>
        <authorList>
            <person name="Deangelis K.PhD."/>
        </authorList>
    </citation>
    <scope>NUCLEOTIDE SEQUENCE [LARGE SCALE GENOMIC DNA]</scope>
    <source>
        <strain evidence="2 3">GAS496</strain>
    </source>
</reference>
<dbReference type="EMBL" id="QJJU01000002">
    <property type="protein sequence ID" value="PXX11884.1"/>
    <property type="molecule type" value="Genomic_DNA"/>
</dbReference>
<evidence type="ECO:0000313" key="2">
    <source>
        <dbReference type="EMBL" id="PXX11884.1"/>
    </source>
</evidence>
<gene>
    <name evidence="2" type="ORF">C8E89_1028</name>
</gene>
<proteinExistence type="predicted"/>
<evidence type="ECO:0008006" key="4">
    <source>
        <dbReference type="Google" id="ProtNLM"/>
    </source>
</evidence>
<reference evidence="3" key="1">
    <citation type="submission" date="2018-05" db="EMBL/GenBank/DDBJ databases">
        <authorList>
            <person name="Deangelis K."/>
            <person name="Huntemann M."/>
            <person name="Clum A."/>
            <person name="Pillay M."/>
            <person name="Palaniappan K."/>
            <person name="Varghese N."/>
            <person name="Mikhailova N."/>
            <person name="Stamatis D."/>
            <person name="Reddy T."/>
            <person name="Daum C."/>
            <person name="Shapiro N."/>
            <person name="Ivanova N."/>
            <person name="Kyrpides N."/>
            <person name="Woyke T."/>
        </authorList>
    </citation>
    <scope>NUCLEOTIDE SEQUENCE [LARGE SCALE GENOMIC DNA]</scope>
    <source>
        <strain evidence="3">GAS496</strain>
    </source>
</reference>
<organism evidence="2 3">
    <name type="scientific">Mycolicibacterium moriokaense</name>
    <dbReference type="NCBI Taxonomy" id="39691"/>
    <lineage>
        <taxon>Bacteria</taxon>
        <taxon>Bacillati</taxon>
        <taxon>Actinomycetota</taxon>
        <taxon>Actinomycetes</taxon>
        <taxon>Mycobacteriales</taxon>
        <taxon>Mycobacteriaceae</taxon>
        <taxon>Mycolicibacterium</taxon>
    </lineage>
</organism>
<comment type="caution">
    <text evidence="2">The sequence shown here is derived from an EMBL/GenBank/DDBJ whole genome shotgun (WGS) entry which is preliminary data.</text>
</comment>
<evidence type="ECO:0000313" key="3">
    <source>
        <dbReference type="Proteomes" id="UP000247781"/>
    </source>
</evidence>
<keyword evidence="3" id="KW-1185">Reference proteome</keyword>
<keyword evidence="1" id="KW-0732">Signal</keyword>